<keyword evidence="14" id="KW-1185">Reference proteome</keyword>
<comment type="catalytic activity">
    <reaction evidence="8">
        <text>L-threonyl-[protein] + ATP = O-phospho-L-threonyl-[protein] + ADP + H(+)</text>
        <dbReference type="Rhea" id="RHEA:46608"/>
        <dbReference type="Rhea" id="RHEA-COMP:11060"/>
        <dbReference type="Rhea" id="RHEA-COMP:11605"/>
        <dbReference type="ChEBI" id="CHEBI:15378"/>
        <dbReference type="ChEBI" id="CHEBI:30013"/>
        <dbReference type="ChEBI" id="CHEBI:30616"/>
        <dbReference type="ChEBI" id="CHEBI:61977"/>
        <dbReference type="ChEBI" id="CHEBI:456216"/>
        <dbReference type="EC" id="2.7.11.1"/>
    </reaction>
</comment>
<feature type="binding site" evidence="10">
    <location>
        <position position="35"/>
    </location>
    <ligand>
        <name>ATP</name>
        <dbReference type="ChEBI" id="CHEBI:30616"/>
    </ligand>
</feature>
<dbReference type="Proteomes" id="UP000265618">
    <property type="component" value="Unassembled WGS sequence"/>
</dbReference>
<evidence type="ECO:0000256" key="2">
    <source>
        <dbReference type="ARBA" id="ARBA00012513"/>
    </source>
</evidence>
<dbReference type="Gene3D" id="1.10.510.10">
    <property type="entry name" value="Transferase(Phosphotransferase) domain 1"/>
    <property type="match status" value="1"/>
</dbReference>
<dbReference type="PANTHER" id="PTHR44899:SF6">
    <property type="entry name" value="SERINE_THREONINE PROTEIN KINASE"/>
    <property type="match status" value="1"/>
</dbReference>
<dbReference type="InterPro" id="IPR017441">
    <property type="entry name" value="Protein_kinase_ATP_BS"/>
</dbReference>
<comment type="caution">
    <text evidence="13">The sequence shown here is derived from an EMBL/GenBank/DDBJ whole genome shotgun (WGS) entry which is preliminary data.</text>
</comment>
<keyword evidence="6" id="KW-0418">Kinase</keyword>
<dbReference type="InterPro" id="IPR011009">
    <property type="entry name" value="Kinase-like_dom_sf"/>
</dbReference>
<dbReference type="SMART" id="SM00220">
    <property type="entry name" value="S_TKc"/>
    <property type="match status" value="1"/>
</dbReference>
<dbReference type="InterPro" id="IPR051131">
    <property type="entry name" value="NEK_Ser/Thr_kinase_NIMA"/>
</dbReference>
<dbReference type="GO" id="GO:0004674">
    <property type="term" value="F:protein serine/threonine kinase activity"/>
    <property type="evidence" value="ECO:0007669"/>
    <property type="project" value="UniProtKB-KW"/>
</dbReference>
<keyword evidence="5 10" id="KW-0547">Nucleotide-binding</keyword>
<evidence type="ECO:0000256" key="10">
    <source>
        <dbReference type="PROSITE-ProRule" id="PRU10141"/>
    </source>
</evidence>
<dbReference type="PIRSF" id="PIRSF000654">
    <property type="entry name" value="Integrin-linked_kinase"/>
    <property type="match status" value="1"/>
</dbReference>
<gene>
    <name evidence="13" type="ORF">KIPB_004899</name>
</gene>
<evidence type="ECO:0000256" key="7">
    <source>
        <dbReference type="ARBA" id="ARBA00022840"/>
    </source>
</evidence>
<keyword evidence="3 11" id="KW-0723">Serine/threonine-protein kinase</keyword>
<keyword evidence="7 10" id="KW-0067">ATP-binding</keyword>
<evidence type="ECO:0000256" key="4">
    <source>
        <dbReference type="ARBA" id="ARBA00022679"/>
    </source>
</evidence>
<dbReference type="CDD" id="cd08215">
    <property type="entry name" value="STKc_Nek"/>
    <property type="match status" value="1"/>
</dbReference>
<evidence type="ECO:0000256" key="3">
    <source>
        <dbReference type="ARBA" id="ARBA00022527"/>
    </source>
</evidence>
<evidence type="ECO:0000256" key="6">
    <source>
        <dbReference type="ARBA" id="ARBA00022777"/>
    </source>
</evidence>
<evidence type="ECO:0000256" key="11">
    <source>
        <dbReference type="RuleBase" id="RU000304"/>
    </source>
</evidence>
<dbReference type="GO" id="GO:0005524">
    <property type="term" value="F:ATP binding"/>
    <property type="evidence" value="ECO:0007669"/>
    <property type="project" value="UniProtKB-UniRule"/>
</dbReference>
<proteinExistence type="inferred from homology"/>
<organism evidence="13 14">
    <name type="scientific">Kipferlia bialata</name>
    <dbReference type="NCBI Taxonomy" id="797122"/>
    <lineage>
        <taxon>Eukaryota</taxon>
        <taxon>Metamonada</taxon>
        <taxon>Carpediemonas-like organisms</taxon>
        <taxon>Kipferlia</taxon>
    </lineage>
</organism>
<dbReference type="OrthoDB" id="248923at2759"/>
<reference evidence="13 14" key="1">
    <citation type="journal article" date="2018" name="PLoS ONE">
        <title>The draft genome of Kipferlia bialata reveals reductive genome evolution in fornicate parasites.</title>
        <authorList>
            <person name="Tanifuji G."/>
            <person name="Takabayashi S."/>
            <person name="Kume K."/>
            <person name="Takagi M."/>
            <person name="Nakayama T."/>
            <person name="Kamikawa R."/>
            <person name="Inagaki Y."/>
            <person name="Hashimoto T."/>
        </authorList>
    </citation>
    <scope>NUCLEOTIDE SEQUENCE [LARGE SCALE GENOMIC DNA]</scope>
    <source>
        <strain evidence="13">NY0173</strain>
    </source>
</reference>
<accession>A0A9K3CVT5</accession>
<evidence type="ECO:0000313" key="13">
    <source>
        <dbReference type="EMBL" id="GIQ83556.1"/>
    </source>
</evidence>
<evidence type="ECO:0000256" key="9">
    <source>
        <dbReference type="ARBA" id="ARBA00048679"/>
    </source>
</evidence>
<dbReference type="InterPro" id="IPR000719">
    <property type="entry name" value="Prot_kinase_dom"/>
</dbReference>
<protein>
    <recommendedName>
        <fullName evidence="2">non-specific serine/threonine protein kinase</fullName>
        <ecNumber evidence="2">2.7.11.1</ecNumber>
    </recommendedName>
</protein>
<dbReference type="InterPro" id="IPR008271">
    <property type="entry name" value="Ser/Thr_kinase_AS"/>
</dbReference>
<keyword evidence="4" id="KW-0808">Transferase</keyword>
<name>A0A9K3CVT5_9EUKA</name>
<dbReference type="SUPFAM" id="SSF56112">
    <property type="entry name" value="Protein kinase-like (PK-like)"/>
    <property type="match status" value="1"/>
</dbReference>
<sequence>MPLSDFEIKKFLGKGSYGSVFKASRSSDGQVYAIKEINVKYMKRKEREEALNEIRILASVFHPNIVGYYESFVENDKIYIVTEFASGGDLQNLIETRKMKRYPFSEDEIWPLFLQLCVGIRTLHKHHILHRDLKSANIFLSADKSMVKIGDLGVAKLLKQENSLAKTSIGTPYYISPEIWKNSPYNNKSDMWSLGVLLYEMCTFRHPFEARDIKGLASRVLAGRYSALPKMYSDDLKNVVSALLSRNSASRPNIDELLASPPVASRLHLCPTPIQQHILHKYVSVAVYG</sequence>
<evidence type="ECO:0000313" key="14">
    <source>
        <dbReference type="Proteomes" id="UP000265618"/>
    </source>
</evidence>
<comment type="similarity">
    <text evidence="1">Belongs to the protein kinase superfamily. NEK Ser/Thr protein kinase family. NIMA subfamily.</text>
</comment>
<dbReference type="FunFam" id="3.30.200.20:FF:000097">
    <property type="entry name" value="Probable serine/threonine-protein kinase nek1"/>
    <property type="match status" value="1"/>
</dbReference>
<dbReference type="Pfam" id="PF00069">
    <property type="entry name" value="Pkinase"/>
    <property type="match status" value="1"/>
</dbReference>
<dbReference type="PROSITE" id="PS50011">
    <property type="entry name" value="PROTEIN_KINASE_DOM"/>
    <property type="match status" value="1"/>
</dbReference>
<dbReference type="PROSITE" id="PS00108">
    <property type="entry name" value="PROTEIN_KINASE_ST"/>
    <property type="match status" value="1"/>
</dbReference>
<feature type="domain" description="Protein kinase" evidence="12">
    <location>
        <begin position="6"/>
        <end position="263"/>
    </location>
</feature>
<dbReference type="PROSITE" id="PS00107">
    <property type="entry name" value="PROTEIN_KINASE_ATP"/>
    <property type="match status" value="1"/>
</dbReference>
<evidence type="ECO:0000256" key="1">
    <source>
        <dbReference type="ARBA" id="ARBA00010886"/>
    </source>
</evidence>
<dbReference type="EMBL" id="BDIP01001094">
    <property type="protein sequence ID" value="GIQ83556.1"/>
    <property type="molecule type" value="Genomic_DNA"/>
</dbReference>
<evidence type="ECO:0000256" key="5">
    <source>
        <dbReference type="ARBA" id="ARBA00022741"/>
    </source>
</evidence>
<evidence type="ECO:0000259" key="12">
    <source>
        <dbReference type="PROSITE" id="PS50011"/>
    </source>
</evidence>
<dbReference type="Gene3D" id="3.30.200.20">
    <property type="entry name" value="Phosphorylase Kinase, domain 1"/>
    <property type="match status" value="1"/>
</dbReference>
<comment type="catalytic activity">
    <reaction evidence="9">
        <text>L-seryl-[protein] + ATP = O-phospho-L-seryl-[protein] + ADP + H(+)</text>
        <dbReference type="Rhea" id="RHEA:17989"/>
        <dbReference type="Rhea" id="RHEA-COMP:9863"/>
        <dbReference type="Rhea" id="RHEA-COMP:11604"/>
        <dbReference type="ChEBI" id="CHEBI:15378"/>
        <dbReference type="ChEBI" id="CHEBI:29999"/>
        <dbReference type="ChEBI" id="CHEBI:30616"/>
        <dbReference type="ChEBI" id="CHEBI:83421"/>
        <dbReference type="ChEBI" id="CHEBI:456216"/>
        <dbReference type="EC" id="2.7.11.1"/>
    </reaction>
</comment>
<dbReference type="PANTHER" id="PTHR44899">
    <property type="entry name" value="CAMK FAMILY PROTEIN KINASE"/>
    <property type="match status" value="1"/>
</dbReference>
<dbReference type="AlphaFoldDB" id="A0A9K3CVT5"/>
<evidence type="ECO:0000256" key="8">
    <source>
        <dbReference type="ARBA" id="ARBA00047899"/>
    </source>
</evidence>
<dbReference type="EC" id="2.7.11.1" evidence="2"/>